<proteinExistence type="predicted"/>
<accession>A0A6J5M3Z0</accession>
<dbReference type="EMBL" id="LR796367">
    <property type="protein sequence ID" value="CAB4139816.1"/>
    <property type="molecule type" value="Genomic_DNA"/>
</dbReference>
<name>A0A6J5M3Z0_9CAUD</name>
<gene>
    <name evidence="1" type="ORF">UFOVP353_45</name>
</gene>
<protein>
    <submittedName>
        <fullName evidence="1">Uncharacterized protein</fullName>
    </submittedName>
</protein>
<sequence length="59" mass="6868">MINWNRKIAAHVYKDSLGWIFHLKASGIEQAQQIALERTQKEHPEILEKPGAVRVEFIQ</sequence>
<reference evidence="1" key="1">
    <citation type="submission" date="2020-04" db="EMBL/GenBank/DDBJ databases">
        <authorList>
            <person name="Chiriac C."/>
            <person name="Salcher M."/>
            <person name="Ghai R."/>
            <person name="Kavagutti S V."/>
        </authorList>
    </citation>
    <scope>NUCLEOTIDE SEQUENCE</scope>
</reference>
<organism evidence="1">
    <name type="scientific">uncultured Caudovirales phage</name>
    <dbReference type="NCBI Taxonomy" id="2100421"/>
    <lineage>
        <taxon>Viruses</taxon>
        <taxon>Duplodnaviria</taxon>
        <taxon>Heunggongvirae</taxon>
        <taxon>Uroviricota</taxon>
        <taxon>Caudoviricetes</taxon>
        <taxon>Peduoviridae</taxon>
        <taxon>Maltschvirus</taxon>
        <taxon>Maltschvirus maltsch</taxon>
    </lineage>
</organism>
<evidence type="ECO:0000313" key="1">
    <source>
        <dbReference type="EMBL" id="CAB4139816.1"/>
    </source>
</evidence>